<sequence>MAVTHEWPPLPKDEGEPEDPGEGEDQQDIPPSKGAKATPPTEKQAEEAAEGSDPKETTQETPPDTGSGVDTTPEEHEGLMEAGTGDPAPSSAVSRKGQEGEGGNEDPTPAPHAKEEKSEDRNDPTLAADTTEETKEKNDPAPAPDAKEETNEKNDLTPALDTKEEGDSGSKEAGEKLEDGRDEKPNDNEPETKYNKGETSGGGEAKKEPAEDAAADQARETVEGEEKAGSSEDAKKETMEEKEESVEKMTDGVQAESGNGKGGEQNGGGDAN</sequence>
<feature type="compositionally biased region" description="Basic and acidic residues" evidence="1">
    <location>
        <begin position="217"/>
        <end position="250"/>
    </location>
</feature>
<feature type="compositionally biased region" description="Acidic residues" evidence="1">
    <location>
        <begin position="15"/>
        <end position="27"/>
    </location>
</feature>
<dbReference type="Proteomes" id="UP001046870">
    <property type="component" value="Chromosome 10"/>
</dbReference>
<feature type="compositionally biased region" description="Basic and acidic residues" evidence="1">
    <location>
        <begin position="112"/>
        <end position="123"/>
    </location>
</feature>
<feature type="region of interest" description="Disordered" evidence="1">
    <location>
        <begin position="1"/>
        <end position="272"/>
    </location>
</feature>
<proteinExistence type="predicted"/>
<evidence type="ECO:0000313" key="2">
    <source>
        <dbReference type="EMBL" id="KAG7470159.1"/>
    </source>
</evidence>
<keyword evidence="3" id="KW-1185">Reference proteome</keyword>
<comment type="caution">
    <text evidence="2">The sequence shown here is derived from an EMBL/GenBank/DDBJ whole genome shotgun (WGS) entry which is preliminary data.</text>
</comment>
<evidence type="ECO:0000256" key="1">
    <source>
        <dbReference type="SAM" id="MobiDB-lite"/>
    </source>
</evidence>
<name>A0A9D3Q122_MEGAT</name>
<reference evidence="2" key="1">
    <citation type="submission" date="2021-01" db="EMBL/GenBank/DDBJ databases">
        <authorList>
            <person name="Zahm M."/>
            <person name="Roques C."/>
            <person name="Cabau C."/>
            <person name="Klopp C."/>
            <person name="Donnadieu C."/>
            <person name="Jouanno E."/>
            <person name="Lampietro C."/>
            <person name="Louis A."/>
            <person name="Herpin A."/>
            <person name="Echchiki A."/>
            <person name="Berthelot C."/>
            <person name="Parey E."/>
            <person name="Roest-Crollius H."/>
            <person name="Braasch I."/>
            <person name="Postlethwait J."/>
            <person name="Bobe J."/>
            <person name="Montfort J."/>
            <person name="Bouchez O."/>
            <person name="Begum T."/>
            <person name="Mejri S."/>
            <person name="Adams A."/>
            <person name="Chen W.-J."/>
            <person name="Guiguen Y."/>
        </authorList>
    </citation>
    <scope>NUCLEOTIDE SEQUENCE</scope>
    <source>
        <strain evidence="2">YG-15Mar2019-1</strain>
        <tissue evidence="2">Brain</tissue>
    </source>
</reference>
<feature type="compositionally biased region" description="Basic and acidic residues" evidence="1">
    <location>
        <begin position="132"/>
        <end position="196"/>
    </location>
</feature>
<protein>
    <submittedName>
        <fullName evidence="2">Uncharacterized protein</fullName>
    </submittedName>
</protein>
<organism evidence="2 3">
    <name type="scientific">Megalops atlanticus</name>
    <name type="common">Tarpon</name>
    <name type="synonym">Clupea gigantea</name>
    <dbReference type="NCBI Taxonomy" id="7932"/>
    <lineage>
        <taxon>Eukaryota</taxon>
        <taxon>Metazoa</taxon>
        <taxon>Chordata</taxon>
        <taxon>Craniata</taxon>
        <taxon>Vertebrata</taxon>
        <taxon>Euteleostomi</taxon>
        <taxon>Actinopterygii</taxon>
        <taxon>Neopterygii</taxon>
        <taxon>Teleostei</taxon>
        <taxon>Elopiformes</taxon>
        <taxon>Megalopidae</taxon>
        <taxon>Megalops</taxon>
    </lineage>
</organism>
<dbReference type="EMBL" id="JAFDVH010000010">
    <property type="protein sequence ID" value="KAG7470159.1"/>
    <property type="molecule type" value="Genomic_DNA"/>
</dbReference>
<feature type="compositionally biased region" description="Gly residues" evidence="1">
    <location>
        <begin position="259"/>
        <end position="272"/>
    </location>
</feature>
<gene>
    <name evidence="2" type="ORF">MATL_G00136390</name>
</gene>
<accession>A0A9D3Q122</accession>
<evidence type="ECO:0000313" key="3">
    <source>
        <dbReference type="Proteomes" id="UP001046870"/>
    </source>
</evidence>
<dbReference type="AlphaFoldDB" id="A0A9D3Q122"/>
<feature type="compositionally biased region" description="Polar residues" evidence="1">
    <location>
        <begin position="59"/>
        <end position="70"/>
    </location>
</feature>